<sequence length="179" mass="20043">MLLTLREPGLNPSTLVNDSGKEVYQWKRYKDMTTIRKLAALDQQFGDAPILAEINWGLLDSGALTKINFNDEETDANKFIKNKEVTDSNGYTFQWVSEDRGWKLQTKQKPKAAIASFSNTPWDRRPEAPWDRPETTGELEVSSEGETMLEAVVVTFVFTLASHPARTPAGTIGGPFSFV</sequence>
<feature type="domain" description="DUF6593" evidence="2">
    <location>
        <begin position="13"/>
        <end position="158"/>
    </location>
</feature>
<accession>A0A5M3MXU2</accession>
<dbReference type="InterPro" id="IPR046528">
    <property type="entry name" value="DUF6593"/>
</dbReference>
<evidence type="ECO:0000313" key="4">
    <source>
        <dbReference type="Proteomes" id="UP000053558"/>
    </source>
</evidence>
<protein>
    <recommendedName>
        <fullName evidence="2">DUF6593 domain-containing protein</fullName>
    </recommendedName>
</protein>
<proteinExistence type="predicted"/>
<dbReference type="AlphaFoldDB" id="A0A5M3MXU2"/>
<evidence type="ECO:0000313" key="3">
    <source>
        <dbReference type="EMBL" id="EIW83837.1"/>
    </source>
</evidence>
<dbReference type="GeneID" id="19208866"/>
<reference evidence="4" key="1">
    <citation type="journal article" date="2012" name="Science">
        <title>The Paleozoic origin of enzymatic lignin decomposition reconstructed from 31 fungal genomes.</title>
        <authorList>
            <person name="Floudas D."/>
            <person name="Binder M."/>
            <person name="Riley R."/>
            <person name="Barry K."/>
            <person name="Blanchette R.A."/>
            <person name="Henrissat B."/>
            <person name="Martinez A.T."/>
            <person name="Otillar R."/>
            <person name="Spatafora J.W."/>
            <person name="Yadav J.S."/>
            <person name="Aerts A."/>
            <person name="Benoit I."/>
            <person name="Boyd A."/>
            <person name="Carlson A."/>
            <person name="Copeland A."/>
            <person name="Coutinho P.M."/>
            <person name="de Vries R.P."/>
            <person name="Ferreira P."/>
            <person name="Findley K."/>
            <person name="Foster B."/>
            <person name="Gaskell J."/>
            <person name="Glotzer D."/>
            <person name="Gorecki P."/>
            <person name="Heitman J."/>
            <person name="Hesse C."/>
            <person name="Hori C."/>
            <person name="Igarashi K."/>
            <person name="Jurgens J.A."/>
            <person name="Kallen N."/>
            <person name="Kersten P."/>
            <person name="Kohler A."/>
            <person name="Kuees U."/>
            <person name="Kumar T.K.A."/>
            <person name="Kuo A."/>
            <person name="LaButti K."/>
            <person name="Larrondo L.F."/>
            <person name="Lindquist E."/>
            <person name="Ling A."/>
            <person name="Lombard V."/>
            <person name="Lucas S."/>
            <person name="Lundell T."/>
            <person name="Martin R."/>
            <person name="McLaughlin D.J."/>
            <person name="Morgenstern I."/>
            <person name="Morin E."/>
            <person name="Murat C."/>
            <person name="Nagy L.G."/>
            <person name="Nolan M."/>
            <person name="Ohm R.A."/>
            <person name="Patyshakuliyeva A."/>
            <person name="Rokas A."/>
            <person name="Ruiz-Duenas F.J."/>
            <person name="Sabat G."/>
            <person name="Salamov A."/>
            <person name="Samejima M."/>
            <person name="Schmutz J."/>
            <person name="Slot J.C."/>
            <person name="St John F."/>
            <person name="Stenlid J."/>
            <person name="Sun H."/>
            <person name="Sun S."/>
            <person name="Syed K."/>
            <person name="Tsang A."/>
            <person name="Wiebenga A."/>
            <person name="Young D."/>
            <person name="Pisabarro A."/>
            <person name="Eastwood D.C."/>
            <person name="Martin F."/>
            <person name="Cullen D."/>
            <person name="Grigoriev I.V."/>
            <person name="Hibbett D.S."/>
        </authorList>
    </citation>
    <scope>NUCLEOTIDE SEQUENCE [LARGE SCALE GENOMIC DNA]</scope>
    <source>
        <strain evidence="4">RWD-64-598 SS2</strain>
    </source>
</reference>
<name>A0A5M3MXU2_CONPW</name>
<organism evidence="3 4">
    <name type="scientific">Coniophora puteana (strain RWD-64-598)</name>
    <name type="common">Brown rot fungus</name>
    <dbReference type="NCBI Taxonomy" id="741705"/>
    <lineage>
        <taxon>Eukaryota</taxon>
        <taxon>Fungi</taxon>
        <taxon>Dikarya</taxon>
        <taxon>Basidiomycota</taxon>
        <taxon>Agaricomycotina</taxon>
        <taxon>Agaricomycetes</taxon>
        <taxon>Agaricomycetidae</taxon>
        <taxon>Boletales</taxon>
        <taxon>Coniophorineae</taxon>
        <taxon>Coniophoraceae</taxon>
        <taxon>Coniophora</taxon>
    </lineage>
</organism>
<dbReference type="Proteomes" id="UP000053558">
    <property type="component" value="Unassembled WGS sequence"/>
</dbReference>
<dbReference type="Pfam" id="PF20236">
    <property type="entry name" value="DUF6593"/>
    <property type="match status" value="1"/>
</dbReference>
<feature type="region of interest" description="Disordered" evidence="1">
    <location>
        <begin position="118"/>
        <end position="137"/>
    </location>
</feature>
<evidence type="ECO:0000259" key="2">
    <source>
        <dbReference type="Pfam" id="PF20236"/>
    </source>
</evidence>
<dbReference type="RefSeq" id="XP_007765402.1">
    <property type="nucleotide sequence ID" value="XM_007767212.1"/>
</dbReference>
<comment type="caution">
    <text evidence="3">The sequence shown here is derived from an EMBL/GenBank/DDBJ whole genome shotgun (WGS) entry which is preliminary data.</text>
</comment>
<evidence type="ECO:0000256" key="1">
    <source>
        <dbReference type="SAM" id="MobiDB-lite"/>
    </source>
</evidence>
<gene>
    <name evidence="3" type="ORF">CONPUDRAFT_70771</name>
</gene>
<keyword evidence="4" id="KW-1185">Reference proteome</keyword>
<dbReference type="EMBL" id="JH711575">
    <property type="protein sequence ID" value="EIW83837.1"/>
    <property type="molecule type" value="Genomic_DNA"/>
</dbReference>
<feature type="compositionally biased region" description="Basic and acidic residues" evidence="1">
    <location>
        <begin position="122"/>
        <end position="135"/>
    </location>
</feature>
<dbReference type="KEGG" id="cput:CONPUDRAFT_70771"/>